<dbReference type="KEGG" id="satk:SA2016_1500"/>
<dbReference type="InterPro" id="IPR011335">
    <property type="entry name" value="Restrct_endonuc-II-like"/>
</dbReference>
<dbReference type="RefSeq" id="WP_066497012.1">
    <property type="nucleotide sequence ID" value="NZ_BJMO01000030.1"/>
</dbReference>
<evidence type="ECO:0008006" key="3">
    <source>
        <dbReference type="Google" id="ProtNLM"/>
    </source>
</evidence>
<accession>A0A126ZZ09</accession>
<organism evidence="1 2">
    <name type="scientific">Sinomonas atrocyanea</name>
    <dbReference type="NCBI Taxonomy" id="37927"/>
    <lineage>
        <taxon>Bacteria</taxon>
        <taxon>Bacillati</taxon>
        <taxon>Actinomycetota</taxon>
        <taxon>Actinomycetes</taxon>
        <taxon>Micrococcales</taxon>
        <taxon>Micrococcaceae</taxon>
        <taxon>Sinomonas</taxon>
    </lineage>
</organism>
<dbReference type="STRING" id="37927.SA2016_1500"/>
<dbReference type="EMBL" id="CP014518">
    <property type="protein sequence ID" value="AMM32177.1"/>
    <property type="molecule type" value="Genomic_DNA"/>
</dbReference>
<proteinExistence type="predicted"/>
<dbReference type="Proteomes" id="UP000070134">
    <property type="component" value="Chromosome"/>
</dbReference>
<dbReference type="SUPFAM" id="SSF52980">
    <property type="entry name" value="Restriction endonuclease-like"/>
    <property type="match status" value="1"/>
</dbReference>
<protein>
    <recommendedName>
        <fullName evidence="3">DUF559 domain-containing protein</fullName>
    </recommendedName>
</protein>
<name>A0A126ZZ09_9MICC</name>
<gene>
    <name evidence="1" type="ORF">SA2016_1500</name>
</gene>
<dbReference type="AlphaFoldDB" id="A0A126ZZ09"/>
<evidence type="ECO:0000313" key="1">
    <source>
        <dbReference type="EMBL" id="AMM32177.1"/>
    </source>
</evidence>
<keyword evidence="2" id="KW-1185">Reference proteome</keyword>
<dbReference type="Gene3D" id="3.40.960.10">
    <property type="entry name" value="VSR Endonuclease"/>
    <property type="match status" value="1"/>
</dbReference>
<evidence type="ECO:0000313" key="2">
    <source>
        <dbReference type="Proteomes" id="UP000070134"/>
    </source>
</evidence>
<reference evidence="1 2" key="1">
    <citation type="submission" date="2016-02" db="EMBL/GenBank/DDBJ databases">
        <title>Complete genome of Sinomonas atrocyanea KCTC 3377.</title>
        <authorList>
            <person name="Kim K.M."/>
        </authorList>
    </citation>
    <scope>NUCLEOTIDE SEQUENCE [LARGE SCALE GENOMIC DNA]</scope>
    <source>
        <strain evidence="1 2">KCTC 3377</strain>
    </source>
</reference>
<sequence length="313" mass="34579">MTNSTGSADRLPTASFTLLDGLESELGPGRVRGGGIIIPSRGIRRPLDAREDLLSRAAPYTRLHESTSVSHLTASLLHGIPLPAWAQDTSQIDLARSGGPEERLGQPRRFEVRGHRVRLGADDVMMLGGTRVTTAERTWLDLCGVRQLTMDDVIVAGEHLVSEHQRGIHPRTAIVTLAQLRAYVGGKRRVPGLGRARIALELMAVGADSPQETRIRLMLERAGLPPFKPNCVVVDPWGKVLWVDLGNARYRVAIEYDGEHHLDPEQQQWDRSRNRRTVAAGWAQVILTREDLVRGEAHIVSRVVAALTSQGWR</sequence>